<evidence type="ECO:0000259" key="3">
    <source>
        <dbReference type="PROSITE" id="PS51272"/>
    </source>
</evidence>
<protein>
    <submittedName>
        <fullName evidence="4">S-layer homology domain-containing protein</fullName>
    </submittedName>
</protein>
<keyword evidence="1" id="KW-0677">Repeat</keyword>
<dbReference type="AlphaFoldDB" id="A0A9D2PCD0"/>
<dbReference type="Pfam" id="PF00395">
    <property type="entry name" value="SLH"/>
    <property type="match status" value="1"/>
</dbReference>
<feature type="chain" id="PRO_5039374477" evidence="2">
    <location>
        <begin position="19"/>
        <end position="369"/>
    </location>
</feature>
<keyword evidence="2" id="KW-0732">Signal</keyword>
<reference evidence="4" key="1">
    <citation type="journal article" date="2021" name="PeerJ">
        <title>Extensive microbial diversity within the chicken gut microbiome revealed by metagenomics and culture.</title>
        <authorList>
            <person name="Gilroy R."/>
            <person name="Ravi A."/>
            <person name="Getino M."/>
            <person name="Pursley I."/>
            <person name="Horton D.L."/>
            <person name="Alikhan N.F."/>
            <person name="Baker D."/>
            <person name="Gharbi K."/>
            <person name="Hall N."/>
            <person name="Watson M."/>
            <person name="Adriaenssens E.M."/>
            <person name="Foster-Nyarko E."/>
            <person name="Jarju S."/>
            <person name="Secka A."/>
            <person name="Antonio M."/>
            <person name="Oren A."/>
            <person name="Chaudhuri R.R."/>
            <person name="La Ragione R."/>
            <person name="Hildebrand F."/>
            <person name="Pallen M.J."/>
        </authorList>
    </citation>
    <scope>NUCLEOTIDE SEQUENCE</scope>
    <source>
        <strain evidence="4">CHK183-5548</strain>
    </source>
</reference>
<proteinExistence type="predicted"/>
<feature type="domain" description="SLH" evidence="3">
    <location>
        <begin position="81"/>
        <end position="144"/>
    </location>
</feature>
<feature type="signal peptide" evidence="2">
    <location>
        <begin position="1"/>
        <end position="18"/>
    </location>
</feature>
<evidence type="ECO:0000313" key="4">
    <source>
        <dbReference type="EMBL" id="HJC46910.1"/>
    </source>
</evidence>
<sequence length="369" mass="40704">MKRQMAVFSLTAAALLMAAEVPLDAAAASSSSTEFELRKKVIGISGIMDITGVYQPVTRAQFAQMLVNASEYRNITSDRSTVSVFSDVPKDNMYASYVRIAASNEWMVGYLGGVFRPDQYVTLQEAARGVLALLGYTSEDFSGDQIGGRMSLFEYLDLNDEIGKSGSDTLTKEDCINLFYNLLKAEPKDGNGIYGAILGCELTSDGEINPLAMADNSLKGPKVFTDWSRFVESMPFGMNDANFFVNGTAVEMELFKSYLNTGYLVVYYNPGSKTVWAYSEAADGDSDRNVVNGHITHIYYNSSDVMTPTEVELDDGNRYKLDSSEMQFAFSMYGTLEVGDRITLIYTISTDGNENETYTVVDYVDDDVD</sequence>
<evidence type="ECO:0000256" key="1">
    <source>
        <dbReference type="ARBA" id="ARBA00022737"/>
    </source>
</evidence>
<gene>
    <name evidence="4" type="ORF">IAA04_02520</name>
</gene>
<dbReference type="InterPro" id="IPR001119">
    <property type="entry name" value="SLH_dom"/>
</dbReference>
<dbReference type="Proteomes" id="UP000823883">
    <property type="component" value="Unassembled WGS sequence"/>
</dbReference>
<name>A0A9D2PCD0_9FIRM</name>
<evidence type="ECO:0000313" key="5">
    <source>
        <dbReference type="Proteomes" id="UP000823883"/>
    </source>
</evidence>
<organism evidence="4 5">
    <name type="scientific">Candidatus Lachnoclostridium pullistercoris</name>
    <dbReference type="NCBI Taxonomy" id="2838632"/>
    <lineage>
        <taxon>Bacteria</taxon>
        <taxon>Bacillati</taxon>
        <taxon>Bacillota</taxon>
        <taxon>Clostridia</taxon>
        <taxon>Lachnospirales</taxon>
        <taxon>Lachnospiraceae</taxon>
    </lineage>
</organism>
<comment type="caution">
    <text evidence="4">The sequence shown here is derived from an EMBL/GenBank/DDBJ whole genome shotgun (WGS) entry which is preliminary data.</text>
</comment>
<dbReference type="EMBL" id="DWWL01000010">
    <property type="protein sequence ID" value="HJC46910.1"/>
    <property type="molecule type" value="Genomic_DNA"/>
</dbReference>
<evidence type="ECO:0000256" key="2">
    <source>
        <dbReference type="SAM" id="SignalP"/>
    </source>
</evidence>
<dbReference type="PROSITE" id="PS51272">
    <property type="entry name" value="SLH"/>
    <property type="match status" value="1"/>
</dbReference>
<accession>A0A9D2PCD0</accession>
<reference evidence="4" key="2">
    <citation type="submission" date="2021-04" db="EMBL/GenBank/DDBJ databases">
        <authorList>
            <person name="Gilroy R."/>
        </authorList>
    </citation>
    <scope>NUCLEOTIDE SEQUENCE</scope>
    <source>
        <strain evidence="4">CHK183-5548</strain>
    </source>
</reference>